<comment type="cofactor">
    <cofactor evidence="1">
        <name>Mg(2+)</name>
        <dbReference type="ChEBI" id="CHEBI:18420"/>
    </cofactor>
</comment>
<feature type="transmembrane region" description="Helical" evidence="9">
    <location>
        <begin position="55"/>
        <end position="75"/>
    </location>
</feature>
<keyword evidence="10" id="KW-0830">Ubiquinone</keyword>
<keyword evidence="5" id="KW-0808">Transferase</keyword>
<evidence type="ECO:0000256" key="1">
    <source>
        <dbReference type="ARBA" id="ARBA00001946"/>
    </source>
</evidence>
<dbReference type="Gene3D" id="1.20.120.1780">
    <property type="entry name" value="UbiA prenyltransferase"/>
    <property type="match status" value="1"/>
</dbReference>
<keyword evidence="4" id="KW-1003">Cell membrane</keyword>
<dbReference type="EMBL" id="DTGT01000242">
    <property type="protein sequence ID" value="HGH61177.1"/>
    <property type="molecule type" value="Genomic_DNA"/>
</dbReference>
<protein>
    <submittedName>
        <fullName evidence="10">Ubiquinone biosynthesis protein UbiA</fullName>
    </submittedName>
</protein>
<evidence type="ECO:0000256" key="2">
    <source>
        <dbReference type="ARBA" id="ARBA00004141"/>
    </source>
</evidence>
<evidence type="ECO:0000313" key="10">
    <source>
        <dbReference type="EMBL" id="HGH61177.1"/>
    </source>
</evidence>
<evidence type="ECO:0000256" key="3">
    <source>
        <dbReference type="ARBA" id="ARBA00005985"/>
    </source>
</evidence>
<proteinExistence type="inferred from homology"/>
<comment type="subcellular location">
    <subcellularLocation>
        <location evidence="2">Membrane</location>
        <topology evidence="2">Multi-pass membrane protein</topology>
    </subcellularLocation>
</comment>
<evidence type="ECO:0000256" key="9">
    <source>
        <dbReference type="SAM" id="Phobius"/>
    </source>
</evidence>
<gene>
    <name evidence="10" type="ORF">ENV54_07760</name>
</gene>
<dbReference type="GO" id="GO:0016765">
    <property type="term" value="F:transferase activity, transferring alkyl or aryl (other than methyl) groups"/>
    <property type="evidence" value="ECO:0007669"/>
    <property type="project" value="InterPro"/>
</dbReference>
<feature type="transmembrane region" description="Helical" evidence="9">
    <location>
        <begin position="240"/>
        <end position="262"/>
    </location>
</feature>
<dbReference type="PANTHER" id="PTHR11048:SF28">
    <property type="entry name" value="4-HYDROXYBENZOATE POLYPRENYLTRANSFERASE, MITOCHONDRIAL"/>
    <property type="match status" value="1"/>
</dbReference>
<dbReference type="InterPro" id="IPR044878">
    <property type="entry name" value="UbiA_sf"/>
</dbReference>
<name>A0A7C4EXD0_9BACT</name>
<dbReference type="InterPro" id="IPR000537">
    <property type="entry name" value="UbiA_prenyltransferase"/>
</dbReference>
<evidence type="ECO:0000256" key="4">
    <source>
        <dbReference type="ARBA" id="ARBA00022475"/>
    </source>
</evidence>
<feature type="transmembrane region" description="Helical" evidence="9">
    <location>
        <begin position="269"/>
        <end position="286"/>
    </location>
</feature>
<evidence type="ECO:0000256" key="7">
    <source>
        <dbReference type="ARBA" id="ARBA00022989"/>
    </source>
</evidence>
<feature type="transmembrane region" description="Helical" evidence="9">
    <location>
        <begin position="183"/>
        <end position="205"/>
    </location>
</feature>
<reference evidence="10" key="1">
    <citation type="journal article" date="2020" name="mSystems">
        <title>Genome- and Community-Level Interaction Insights into Carbon Utilization and Element Cycling Functions of Hydrothermarchaeota in Hydrothermal Sediment.</title>
        <authorList>
            <person name="Zhou Z."/>
            <person name="Liu Y."/>
            <person name="Xu W."/>
            <person name="Pan J."/>
            <person name="Luo Z.H."/>
            <person name="Li M."/>
        </authorList>
    </citation>
    <scope>NUCLEOTIDE SEQUENCE [LARGE SCALE GENOMIC DNA]</scope>
    <source>
        <strain evidence="10">SpSt-769</strain>
    </source>
</reference>
<sequence>MARGRQTGDEVLTSGDMNVVQQSRWQLYLGLSRTPHGLLDVATPAMAALLWLGDFPPLAVIVVGFVTAFAGYNAVYALNDLIDYRIDCDRLAQKEDASTFFHVDEVLVRHPIAKGLLSFQQGLIWCVGWGIVAVIGALWLNPLCVAVFFVSACCEALYCRLLKVTHLKIIPSAIVKSSGGLAGVLAVDPSPAWGFLAALLLWLAAWEVGGQNIANDIVDREDDLRVSAKTTATVLGVQEAVFRVVVAVSMAWFGGLVIYWFAGDGLGRVYPVVAVLLGWYLLIAPARRLFFDPGPGTAADLFNKASYMPVCFLALAAVSILAPV</sequence>
<accession>A0A7C4EXD0</accession>
<comment type="caution">
    <text evidence="10">The sequence shown here is derived from an EMBL/GenBank/DDBJ whole genome shotgun (WGS) entry which is preliminary data.</text>
</comment>
<dbReference type="PANTHER" id="PTHR11048">
    <property type="entry name" value="PRENYLTRANSFERASES"/>
    <property type="match status" value="1"/>
</dbReference>
<organism evidence="10">
    <name type="scientific">Desulfomonile tiedjei</name>
    <dbReference type="NCBI Taxonomy" id="2358"/>
    <lineage>
        <taxon>Bacteria</taxon>
        <taxon>Pseudomonadati</taxon>
        <taxon>Thermodesulfobacteriota</taxon>
        <taxon>Desulfomonilia</taxon>
        <taxon>Desulfomonilales</taxon>
        <taxon>Desulfomonilaceae</taxon>
        <taxon>Desulfomonile</taxon>
    </lineage>
</organism>
<evidence type="ECO:0000256" key="5">
    <source>
        <dbReference type="ARBA" id="ARBA00022679"/>
    </source>
</evidence>
<keyword evidence="7 9" id="KW-1133">Transmembrane helix</keyword>
<keyword evidence="8 9" id="KW-0472">Membrane</keyword>
<evidence type="ECO:0000256" key="8">
    <source>
        <dbReference type="ARBA" id="ARBA00023136"/>
    </source>
</evidence>
<dbReference type="CDD" id="cd13956">
    <property type="entry name" value="PT_UbiA"/>
    <property type="match status" value="1"/>
</dbReference>
<keyword evidence="6 9" id="KW-0812">Transmembrane</keyword>
<dbReference type="GO" id="GO:0005886">
    <property type="term" value="C:plasma membrane"/>
    <property type="evidence" value="ECO:0007669"/>
    <property type="project" value="TreeGrafter"/>
</dbReference>
<dbReference type="AlphaFoldDB" id="A0A7C4EXD0"/>
<feature type="transmembrane region" description="Helical" evidence="9">
    <location>
        <begin position="122"/>
        <end position="139"/>
    </location>
</feature>
<feature type="transmembrane region" description="Helical" evidence="9">
    <location>
        <begin position="306"/>
        <end position="323"/>
    </location>
</feature>
<dbReference type="Gene3D" id="1.10.357.140">
    <property type="entry name" value="UbiA prenyltransferase"/>
    <property type="match status" value="1"/>
</dbReference>
<dbReference type="Pfam" id="PF01040">
    <property type="entry name" value="UbiA"/>
    <property type="match status" value="1"/>
</dbReference>
<comment type="similarity">
    <text evidence="3">Belongs to the UbiA prenyltransferase family.</text>
</comment>
<dbReference type="InterPro" id="IPR039653">
    <property type="entry name" value="Prenyltransferase"/>
</dbReference>
<evidence type="ECO:0000256" key="6">
    <source>
        <dbReference type="ARBA" id="ARBA00022692"/>
    </source>
</evidence>